<feature type="domain" description="LIM interaction" evidence="4">
    <location>
        <begin position="566"/>
        <end position="605"/>
    </location>
</feature>
<feature type="compositionally biased region" description="Low complexity" evidence="3">
    <location>
        <begin position="640"/>
        <end position="658"/>
    </location>
</feature>
<dbReference type="Pfam" id="PF01803">
    <property type="entry name" value="LIM_bind"/>
    <property type="match status" value="1"/>
</dbReference>
<evidence type="ECO:0000256" key="3">
    <source>
        <dbReference type="SAM" id="MobiDB-lite"/>
    </source>
</evidence>
<dbReference type="OrthoDB" id="774557at2759"/>
<dbReference type="InterPro" id="IPR029005">
    <property type="entry name" value="LIM-bd/SEUSS"/>
</dbReference>
<feature type="compositionally biased region" description="Gly residues" evidence="3">
    <location>
        <begin position="104"/>
        <end position="113"/>
    </location>
</feature>
<feature type="compositionally biased region" description="Polar residues" evidence="3">
    <location>
        <begin position="623"/>
        <end position="634"/>
    </location>
</feature>
<feature type="compositionally biased region" description="Low complexity" evidence="3">
    <location>
        <begin position="665"/>
        <end position="688"/>
    </location>
</feature>
<feature type="region of interest" description="Disordered" evidence="3">
    <location>
        <begin position="598"/>
        <end position="782"/>
    </location>
</feature>
<dbReference type="STRING" id="10195.A0A3M7S268"/>
<dbReference type="PANTHER" id="PTHR10378">
    <property type="entry name" value="LIM DOMAIN-BINDING PROTEIN"/>
    <property type="match status" value="1"/>
</dbReference>
<accession>A0A3M7S268</accession>
<evidence type="ECO:0000259" key="4">
    <source>
        <dbReference type="PROSITE" id="PS51957"/>
    </source>
</evidence>
<feature type="compositionally biased region" description="Pro residues" evidence="3">
    <location>
        <begin position="188"/>
        <end position="202"/>
    </location>
</feature>
<evidence type="ECO:0000313" key="6">
    <source>
        <dbReference type="Proteomes" id="UP000276133"/>
    </source>
</evidence>
<dbReference type="SUPFAM" id="SSF101447">
    <property type="entry name" value="Formin homology 2 domain (FH2 domain)"/>
    <property type="match status" value="1"/>
</dbReference>
<evidence type="ECO:0000256" key="2">
    <source>
        <dbReference type="PROSITE-ProRule" id="PRU01302"/>
    </source>
</evidence>
<feature type="compositionally biased region" description="Low complexity" evidence="3">
    <location>
        <begin position="51"/>
        <end position="65"/>
    </location>
</feature>
<comment type="similarity">
    <text evidence="1 2">Belongs to the LDB family.</text>
</comment>
<feature type="compositionally biased region" description="Polar residues" evidence="3">
    <location>
        <begin position="742"/>
        <end position="755"/>
    </location>
</feature>
<evidence type="ECO:0000313" key="5">
    <source>
        <dbReference type="EMBL" id="RNA29884.1"/>
    </source>
</evidence>
<feature type="compositionally biased region" description="Low complexity" evidence="3">
    <location>
        <begin position="77"/>
        <end position="103"/>
    </location>
</feature>
<reference evidence="5 6" key="1">
    <citation type="journal article" date="2018" name="Sci. Rep.">
        <title>Genomic signatures of local adaptation to the degree of environmental predictability in rotifers.</title>
        <authorList>
            <person name="Franch-Gras L."/>
            <person name="Hahn C."/>
            <person name="Garcia-Roger E.M."/>
            <person name="Carmona M.J."/>
            <person name="Serra M."/>
            <person name="Gomez A."/>
        </authorList>
    </citation>
    <scope>NUCLEOTIDE SEQUENCE [LARGE SCALE GENOMIC DNA]</scope>
    <source>
        <strain evidence="5">HYR1</strain>
    </source>
</reference>
<dbReference type="EMBL" id="REGN01002157">
    <property type="protein sequence ID" value="RNA29884.1"/>
    <property type="molecule type" value="Genomic_DNA"/>
</dbReference>
<feature type="compositionally biased region" description="Polar residues" evidence="3">
    <location>
        <begin position="598"/>
        <end position="611"/>
    </location>
</feature>
<feature type="compositionally biased region" description="Low complexity" evidence="3">
    <location>
        <begin position="698"/>
        <end position="736"/>
    </location>
</feature>
<feature type="compositionally biased region" description="Low complexity" evidence="3">
    <location>
        <begin position="756"/>
        <end position="774"/>
    </location>
</feature>
<sequence>MAWNVKNDLFLQTVHTPSRNPHYHHAFVSFCLHFSCLELSRDPAQGPPATNPNQANQNTMPEQQPTMPPQSPLVNHQANFAQQQQQWAAMGGQQQTQYQQFGNQRGGGGGGGPINQTNSSPAAPHQQMPPPGQPQSPIVAPMNPQVGMVPRTANFGHHPGHPPQFMHSQFNQIPASAAHHQYQAHGPHPLPPPPPPPPPPPQVINLPIQLQPEFRVYEMNRRLASRSDNLLVPSRHPHHEPNQCHMWYDSFVNEFFDDNARLNIRNVQEENVTKNYSLSRALIPRFFRSFSEDECMELSFQILRGHILSIANTAAHQQTIVYESDSCVMNCKMGRPMYAKLCVEGTLMLECVLEASMPQAAGSLILDTIKIKNFTFAIKRHQELIPRSAFCGLRDNNQLDKLSANIAKAGLVPSAVKYLKICSVLEPMQELMLRHKMSAQAPRECLRVWAMQRMGGRAQLNVNPPVHFQRGEETPPAAVKGEKAVVAPLDTSKNSSATSKRRKRKPSPNSSSPNEPKKETNAKTKKAASATVTAATTAASLNQSTSSSSPVFSFGPGYGTPAQLADVMVVGEPSLMGGDFGEEDERLITRLENNQFDSVGMKQSQFGQQRPGSFEHMMPPRPHSSSHFVTSSVAEPQARSLTPSPSTSSAGAPKTPTSQSQLVDLNLNGSANGNASAVSSSKSPSLANGAMSQPPQAPSNSTSTSAIASSSASLSPSSLYNSGSAGVANSGGANAAILSPGHTASTKQAQLNSGDQPQQNQQQTQQQQQQQQQQKSIFLSNF</sequence>
<dbReference type="Pfam" id="PF17916">
    <property type="entry name" value="LID"/>
    <property type="match status" value="1"/>
</dbReference>
<dbReference type="InterPro" id="IPR041363">
    <property type="entry name" value="LID"/>
</dbReference>
<organism evidence="5 6">
    <name type="scientific">Brachionus plicatilis</name>
    <name type="common">Marine rotifer</name>
    <name type="synonym">Brachionus muelleri</name>
    <dbReference type="NCBI Taxonomy" id="10195"/>
    <lineage>
        <taxon>Eukaryota</taxon>
        <taxon>Metazoa</taxon>
        <taxon>Spiralia</taxon>
        <taxon>Gnathifera</taxon>
        <taxon>Rotifera</taxon>
        <taxon>Eurotatoria</taxon>
        <taxon>Monogononta</taxon>
        <taxon>Pseudotrocha</taxon>
        <taxon>Ploima</taxon>
        <taxon>Brachionidae</taxon>
        <taxon>Brachionus</taxon>
    </lineage>
</organism>
<dbReference type="GO" id="GO:0030274">
    <property type="term" value="F:LIM domain binding"/>
    <property type="evidence" value="ECO:0007669"/>
    <property type="project" value="UniProtKB-UniRule"/>
</dbReference>
<dbReference type="PROSITE" id="PS51957">
    <property type="entry name" value="LID"/>
    <property type="match status" value="1"/>
</dbReference>
<evidence type="ECO:0000256" key="1">
    <source>
        <dbReference type="ARBA" id="ARBA00006928"/>
    </source>
</evidence>
<dbReference type="AlphaFoldDB" id="A0A3M7S268"/>
<keyword evidence="6" id="KW-1185">Reference proteome</keyword>
<feature type="region of interest" description="Disordered" evidence="3">
    <location>
        <begin position="43"/>
        <end position="202"/>
    </location>
</feature>
<protein>
    <submittedName>
        <fullName evidence="5">LIM domain-binding 2 isoform X1</fullName>
    </submittedName>
</protein>
<name>A0A3M7S268_BRAPC</name>
<comment type="caution">
    <text evidence="5">The sequence shown here is derived from an EMBL/GenBank/DDBJ whole genome shotgun (WGS) entry which is preliminary data.</text>
</comment>
<feature type="region of interest" description="Disordered" evidence="3">
    <location>
        <begin position="461"/>
        <end position="531"/>
    </location>
</feature>
<proteinExistence type="inferred from homology"/>
<dbReference type="Proteomes" id="UP000276133">
    <property type="component" value="Unassembled WGS sequence"/>
</dbReference>
<gene>
    <name evidence="5" type="ORF">BpHYR1_029481</name>
</gene>